<dbReference type="KEGG" id="gtt:GUITHDRAFT_115425"/>
<evidence type="ECO:0000313" key="9">
    <source>
        <dbReference type="EMBL" id="EKX38459.1"/>
    </source>
</evidence>
<keyword evidence="7" id="KW-0496">Mitochondrion</keyword>
<keyword evidence="3" id="KW-0479">Metal-binding</keyword>
<keyword evidence="5" id="KW-0862">Zinc</keyword>
<dbReference type="HOGENOM" id="CLU_1032261_0_0_1"/>
<sequence>MMNVEQGSQARESILNFLDWMRETSQQFSVVVDGPNVAYSKQNFETGCFSYHQIDIVVNKLREEGEKVLVLLPYKYVQPIIPNHARHQGHLNFSTAQHVVTGDEMEIIDRWNAEGCLKISPHGSNDDWYWMLSTVIDEGETVRVVTNDQMRDHRLALLDPRPFLRWKTTRIIRFDFSHAWEPEKIANGTSDIPQVTLIQPPVISPEIQRSSDEEHMIWHFPIRTKVQEDEEEDGDCEFNPTEAACASTTLVRKTEEGKWLCLKLALKMHR</sequence>
<dbReference type="OrthoDB" id="46913at2759"/>
<feature type="domain" description="PRORP" evidence="8">
    <location>
        <begin position="12"/>
        <end position="227"/>
    </location>
</feature>
<dbReference type="PANTHER" id="PTHR13547">
    <property type="match status" value="1"/>
</dbReference>
<reference evidence="10" key="3">
    <citation type="submission" date="2016-03" db="UniProtKB">
        <authorList>
            <consortium name="EnsemblProtists"/>
        </authorList>
    </citation>
    <scope>IDENTIFICATION</scope>
</reference>
<name>L1IRC9_GUITC</name>
<dbReference type="Proteomes" id="UP000011087">
    <property type="component" value="Unassembled WGS sequence"/>
</dbReference>
<dbReference type="GO" id="GO:0005739">
    <property type="term" value="C:mitochondrion"/>
    <property type="evidence" value="ECO:0007669"/>
    <property type="project" value="UniProtKB-SubCell"/>
</dbReference>
<dbReference type="PaxDb" id="55529-EKX38459"/>
<evidence type="ECO:0000313" key="10">
    <source>
        <dbReference type="EnsemblProtists" id="EKX38459"/>
    </source>
</evidence>
<keyword evidence="4" id="KW-0378">Hydrolase</keyword>
<dbReference type="Gene3D" id="3.40.50.11980">
    <property type="match status" value="1"/>
</dbReference>
<evidence type="ECO:0000256" key="1">
    <source>
        <dbReference type="ARBA" id="ARBA00004173"/>
    </source>
</evidence>
<gene>
    <name evidence="9" type="ORF">GUITHDRAFT_115425</name>
</gene>
<dbReference type="EnsemblProtists" id="EKX38459">
    <property type="protein sequence ID" value="EKX38459"/>
    <property type="gene ID" value="GUITHDRAFT_115425"/>
</dbReference>
<evidence type="ECO:0000256" key="7">
    <source>
        <dbReference type="ARBA" id="ARBA00023128"/>
    </source>
</evidence>
<dbReference type="OMA" id="DGATAWH"/>
<evidence type="ECO:0000259" key="8">
    <source>
        <dbReference type="Pfam" id="PF16953"/>
    </source>
</evidence>
<keyword evidence="6" id="KW-0809">Transit peptide</keyword>
<dbReference type="Pfam" id="PF16953">
    <property type="entry name" value="PRORP"/>
    <property type="match status" value="1"/>
</dbReference>
<evidence type="ECO:0000256" key="6">
    <source>
        <dbReference type="ARBA" id="ARBA00022946"/>
    </source>
</evidence>
<dbReference type="RefSeq" id="XP_005825439.1">
    <property type="nucleotide sequence ID" value="XM_005825382.1"/>
</dbReference>
<reference evidence="11" key="2">
    <citation type="submission" date="2012-11" db="EMBL/GenBank/DDBJ databases">
        <authorList>
            <person name="Kuo A."/>
            <person name="Curtis B.A."/>
            <person name="Tanifuji G."/>
            <person name="Burki F."/>
            <person name="Gruber A."/>
            <person name="Irimia M."/>
            <person name="Maruyama S."/>
            <person name="Arias M.C."/>
            <person name="Ball S.G."/>
            <person name="Gile G.H."/>
            <person name="Hirakawa Y."/>
            <person name="Hopkins J.F."/>
            <person name="Rensing S.A."/>
            <person name="Schmutz J."/>
            <person name="Symeonidi A."/>
            <person name="Elias M."/>
            <person name="Eveleigh R.J."/>
            <person name="Herman E.K."/>
            <person name="Klute M.J."/>
            <person name="Nakayama T."/>
            <person name="Obornik M."/>
            <person name="Reyes-Prieto A."/>
            <person name="Armbrust E.V."/>
            <person name="Aves S.J."/>
            <person name="Beiko R.G."/>
            <person name="Coutinho P."/>
            <person name="Dacks J.B."/>
            <person name="Durnford D.G."/>
            <person name="Fast N.M."/>
            <person name="Green B.R."/>
            <person name="Grisdale C."/>
            <person name="Hempe F."/>
            <person name="Henrissat B."/>
            <person name="Hoppner M.P."/>
            <person name="Ishida K.-I."/>
            <person name="Kim E."/>
            <person name="Koreny L."/>
            <person name="Kroth P.G."/>
            <person name="Liu Y."/>
            <person name="Malik S.-B."/>
            <person name="Maier U.G."/>
            <person name="McRose D."/>
            <person name="Mock T."/>
            <person name="Neilson J.A."/>
            <person name="Onodera N.T."/>
            <person name="Poole A.M."/>
            <person name="Pritham E.J."/>
            <person name="Richards T.A."/>
            <person name="Rocap G."/>
            <person name="Roy S.W."/>
            <person name="Sarai C."/>
            <person name="Schaack S."/>
            <person name="Shirato S."/>
            <person name="Slamovits C.H."/>
            <person name="Spencer D.F."/>
            <person name="Suzuki S."/>
            <person name="Worden A.Z."/>
            <person name="Zauner S."/>
            <person name="Barry K."/>
            <person name="Bell C."/>
            <person name="Bharti A.K."/>
            <person name="Crow J.A."/>
            <person name="Grimwood J."/>
            <person name="Kramer R."/>
            <person name="Lindquist E."/>
            <person name="Lucas S."/>
            <person name="Salamov A."/>
            <person name="McFadden G.I."/>
            <person name="Lane C.E."/>
            <person name="Keeling P.J."/>
            <person name="Gray M.W."/>
            <person name="Grigoriev I.V."/>
            <person name="Archibald J.M."/>
        </authorList>
    </citation>
    <scope>NUCLEOTIDE SEQUENCE</scope>
    <source>
        <strain evidence="11">CCMP2712</strain>
    </source>
</reference>
<keyword evidence="11" id="KW-1185">Reference proteome</keyword>
<evidence type="ECO:0000256" key="4">
    <source>
        <dbReference type="ARBA" id="ARBA00022801"/>
    </source>
</evidence>
<dbReference type="EMBL" id="JH993048">
    <property type="protein sequence ID" value="EKX38459.1"/>
    <property type="molecule type" value="Genomic_DNA"/>
</dbReference>
<dbReference type="GO" id="GO:0004526">
    <property type="term" value="F:ribonuclease P activity"/>
    <property type="evidence" value="ECO:0007669"/>
    <property type="project" value="TreeGrafter"/>
</dbReference>
<dbReference type="GO" id="GO:0046872">
    <property type="term" value="F:metal ion binding"/>
    <property type="evidence" value="ECO:0007669"/>
    <property type="project" value="UniProtKB-KW"/>
</dbReference>
<protein>
    <recommendedName>
        <fullName evidence="8">PRORP domain-containing protein</fullName>
    </recommendedName>
</protein>
<dbReference type="InterPro" id="IPR031595">
    <property type="entry name" value="PRORP_C"/>
</dbReference>
<evidence type="ECO:0000256" key="2">
    <source>
        <dbReference type="ARBA" id="ARBA00007626"/>
    </source>
</evidence>
<dbReference type="PANTHER" id="PTHR13547:SF1">
    <property type="entry name" value="MITOCHONDRIAL RIBONUCLEASE P CATALYTIC SUBUNIT"/>
    <property type="match status" value="1"/>
</dbReference>
<proteinExistence type="inferred from homology"/>
<dbReference type="GeneID" id="17295210"/>
<organism evidence="9">
    <name type="scientific">Guillardia theta (strain CCMP2712)</name>
    <name type="common">Cryptophyte</name>
    <dbReference type="NCBI Taxonomy" id="905079"/>
    <lineage>
        <taxon>Eukaryota</taxon>
        <taxon>Cryptophyceae</taxon>
        <taxon>Pyrenomonadales</taxon>
        <taxon>Geminigeraceae</taxon>
        <taxon>Guillardia</taxon>
    </lineage>
</organism>
<evidence type="ECO:0000256" key="3">
    <source>
        <dbReference type="ARBA" id="ARBA00022723"/>
    </source>
</evidence>
<accession>L1IRC9</accession>
<evidence type="ECO:0000313" key="11">
    <source>
        <dbReference type="Proteomes" id="UP000011087"/>
    </source>
</evidence>
<evidence type="ECO:0000256" key="5">
    <source>
        <dbReference type="ARBA" id="ARBA00022833"/>
    </source>
</evidence>
<comment type="similarity">
    <text evidence="2">Belongs to the PPR family. P subfamily.</text>
</comment>
<dbReference type="STRING" id="905079.L1IRC9"/>
<comment type="subcellular location">
    <subcellularLocation>
        <location evidence="1">Mitochondrion</location>
    </subcellularLocation>
</comment>
<dbReference type="GO" id="GO:0001682">
    <property type="term" value="P:tRNA 5'-leader removal"/>
    <property type="evidence" value="ECO:0007669"/>
    <property type="project" value="TreeGrafter"/>
</dbReference>
<dbReference type="AlphaFoldDB" id="L1IRC9"/>
<reference evidence="9 11" key="1">
    <citation type="journal article" date="2012" name="Nature">
        <title>Algal genomes reveal evolutionary mosaicism and the fate of nucleomorphs.</title>
        <authorList>
            <consortium name="DOE Joint Genome Institute"/>
            <person name="Curtis B.A."/>
            <person name="Tanifuji G."/>
            <person name="Burki F."/>
            <person name="Gruber A."/>
            <person name="Irimia M."/>
            <person name="Maruyama S."/>
            <person name="Arias M.C."/>
            <person name="Ball S.G."/>
            <person name="Gile G.H."/>
            <person name="Hirakawa Y."/>
            <person name="Hopkins J.F."/>
            <person name="Kuo A."/>
            <person name="Rensing S.A."/>
            <person name="Schmutz J."/>
            <person name="Symeonidi A."/>
            <person name="Elias M."/>
            <person name="Eveleigh R.J."/>
            <person name="Herman E.K."/>
            <person name="Klute M.J."/>
            <person name="Nakayama T."/>
            <person name="Obornik M."/>
            <person name="Reyes-Prieto A."/>
            <person name="Armbrust E.V."/>
            <person name="Aves S.J."/>
            <person name="Beiko R.G."/>
            <person name="Coutinho P."/>
            <person name="Dacks J.B."/>
            <person name="Durnford D.G."/>
            <person name="Fast N.M."/>
            <person name="Green B.R."/>
            <person name="Grisdale C.J."/>
            <person name="Hempel F."/>
            <person name="Henrissat B."/>
            <person name="Hoppner M.P."/>
            <person name="Ishida K."/>
            <person name="Kim E."/>
            <person name="Koreny L."/>
            <person name="Kroth P.G."/>
            <person name="Liu Y."/>
            <person name="Malik S.B."/>
            <person name="Maier U.G."/>
            <person name="McRose D."/>
            <person name="Mock T."/>
            <person name="Neilson J.A."/>
            <person name="Onodera N.T."/>
            <person name="Poole A.M."/>
            <person name="Pritham E.J."/>
            <person name="Richards T.A."/>
            <person name="Rocap G."/>
            <person name="Roy S.W."/>
            <person name="Sarai C."/>
            <person name="Schaack S."/>
            <person name="Shirato S."/>
            <person name="Slamovits C.H."/>
            <person name="Spencer D.F."/>
            <person name="Suzuki S."/>
            <person name="Worden A.Z."/>
            <person name="Zauner S."/>
            <person name="Barry K."/>
            <person name="Bell C."/>
            <person name="Bharti A.K."/>
            <person name="Crow J.A."/>
            <person name="Grimwood J."/>
            <person name="Kramer R."/>
            <person name="Lindquist E."/>
            <person name="Lucas S."/>
            <person name="Salamov A."/>
            <person name="McFadden G.I."/>
            <person name="Lane C.E."/>
            <person name="Keeling P.J."/>
            <person name="Gray M.W."/>
            <person name="Grigoriev I.V."/>
            <person name="Archibald J.M."/>
        </authorList>
    </citation>
    <scope>NUCLEOTIDE SEQUENCE</scope>
    <source>
        <strain evidence="9 11">CCMP2712</strain>
    </source>
</reference>